<dbReference type="SMART" id="SM00986">
    <property type="entry name" value="UDG"/>
    <property type="match status" value="1"/>
</dbReference>
<dbReference type="Proteomes" id="UP000231932">
    <property type="component" value="Chromosome"/>
</dbReference>
<organism evidence="11 12">
    <name type="scientific">Kyrpidia spormannii</name>
    <dbReference type="NCBI Taxonomy" id="2055160"/>
    <lineage>
        <taxon>Bacteria</taxon>
        <taxon>Bacillati</taxon>
        <taxon>Bacillota</taxon>
        <taxon>Bacilli</taxon>
        <taxon>Bacillales</taxon>
        <taxon>Alicyclobacillaceae</taxon>
        <taxon>Kyrpidia</taxon>
    </lineage>
</organism>
<keyword evidence="4" id="KW-0479">Metal-binding</keyword>
<feature type="domain" description="Uracil-DNA glycosylase-like" evidence="10">
    <location>
        <begin position="64"/>
        <end position="216"/>
    </location>
</feature>
<dbReference type="AlphaFoldDB" id="A0A2K8N7R3"/>
<dbReference type="SMART" id="SM00987">
    <property type="entry name" value="UreE_C"/>
    <property type="match status" value="1"/>
</dbReference>
<proteinExistence type="inferred from homology"/>
<keyword evidence="7" id="KW-0408">Iron</keyword>
<evidence type="ECO:0000256" key="5">
    <source>
        <dbReference type="ARBA" id="ARBA00022763"/>
    </source>
</evidence>
<evidence type="ECO:0000256" key="3">
    <source>
        <dbReference type="ARBA" id="ARBA00022485"/>
    </source>
</evidence>
<keyword evidence="9" id="KW-0234">DNA repair</keyword>
<dbReference type="CDD" id="cd10030">
    <property type="entry name" value="UDG-F4_TTUDGA_SPO1dp_like"/>
    <property type="match status" value="1"/>
</dbReference>
<evidence type="ECO:0000259" key="10">
    <source>
        <dbReference type="SMART" id="SM00986"/>
    </source>
</evidence>
<dbReference type="Gene3D" id="3.40.470.10">
    <property type="entry name" value="Uracil-DNA glycosylase-like domain"/>
    <property type="match status" value="1"/>
</dbReference>
<keyword evidence="5" id="KW-0227">DNA damage</keyword>
<evidence type="ECO:0000256" key="9">
    <source>
        <dbReference type="ARBA" id="ARBA00023204"/>
    </source>
</evidence>
<evidence type="ECO:0000313" key="12">
    <source>
        <dbReference type="Proteomes" id="UP000231932"/>
    </source>
</evidence>
<keyword evidence="3" id="KW-0004">4Fe-4S</keyword>
<evidence type="ECO:0000256" key="2">
    <source>
        <dbReference type="ARBA" id="ARBA00019403"/>
    </source>
</evidence>
<dbReference type="PANTHER" id="PTHR33693:SF9">
    <property type="entry name" value="TYPE-4 URACIL-DNA GLYCOSYLASE"/>
    <property type="match status" value="1"/>
</dbReference>
<keyword evidence="8" id="KW-0411">Iron-sulfur</keyword>
<reference evidence="12" key="1">
    <citation type="submission" date="2017-11" db="EMBL/GenBank/DDBJ databases">
        <title>Complete Genome Sequence of Kyrpidia sp. Strain EA-1, a thermophilic, hydrogen-oxidizing Bacterium, isolated from the Azores.</title>
        <authorList>
            <person name="Reiner J.E."/>
            <person name="Lapp C.J."/>
            <person name="Bunk B."/>
            <person name="Gescher J."/>
        </authorList>
    </citation>
    <scope>NUCLEOTIDE SEQUENCE [LARGE SCALE GENOMIC DNA]</scope>
    <source>
        <strain evidence="12">EA-1</strain>
    </source>
</reference>
<dbReference type="GO" id="GO:0046872">
    <property type="term" value="F:metal ion binding"/>
    <property type="evidence" value="ECO:0007669"/>
    <property type="project" value="UniProtKB-KW"/>
</dbReference>
<dbReference type="InterPro" id="IPR036895">
    <property type="entry name" value="Uracil-DNA_glycosylase-like_sf"/>
</dbReference>
<sequence>MDAGPPAGVSAAEGFGPGLVIAGYRGDGKGAQSMAWWQNLNLLESAFKSCRRCGLRGGCSQVVVSRGTPGPVVLVGEAPGADEDAQGFPFVGRAGQLLDRMLKEAGFDPARLYITNAVKCRPPGNRKPAPEEMVACRPYLMAQFAVLQPKIVVTMGATAIQAVLGRPIPVGRASTRFYHARHRGREFLVAPCYHPSAILRDPRKYPQAVARWVDIRKRVEAAGLIL</sequence>
<evidence type="ECO:0000256" key="6">
    <source>
        <dbReference type="ARBA" id="ARBA00022801"/>
    </source>
</evidence>
<dbReference type="GO" id="GO:0097506">
    <property type="term" value="F:deaminated base DNA N-glycosylase activity"/>
    <property type="evidence" value="ECO:0007669"/>
    <property type="project" value="UniProtKB-ARBA"/>
</dbReference>
<dbReference type="GO" id="GO:0051539">
    <property type="term" value="F:4 iron, 4 sulfur cluster binding"/>
    <property type="evidence" value="ECO:0007669"/>
    <property type="project" value="UniProtKB-KW"/>
</dbReference>
<evidence type="ECO:0000256" key="4">
    <source>
        <dbReference type="ARBA" id="ARBA00022723"/>
    </source>
</evidence>
<evidence type="ECO:0000256" key="8">
    <source>
        <dbReference type="ARBA" id="ARBA00023014"/>
    </source>
</evidence>
<dbReference type="InterPro" id="IPR005273">
    <property type="entry name" value="Ura-DNA_glyco_family4"/>
</dbReference>
<dbReference type="PANTHER" id="PTHR33693">
    <property type="entry name" value="TYPE-5 URACIL-DNA GLYCOSYLASE"/>
    <property type="match status" value="1"/>
</dbReference>
<dbReference type="Pfam" id="PF03167">
    <property type="entry name" value="UDG"/>
    <property type="match status" value="1"/>
</dbReference>
<keyword evidence="12" id="KW-1185">Reference proteome</keyword>
<protein>
    <recommendedName>
        <fullName evidence="2">Type-4 uracil-DNA glycosylase</fullName>
    </recommendedName>
</protein>
<dbReference type="KEGG" id="kyr:CVV65_11000"/>
<dbReference type="EMBL" id="CP024955">
    <property type="protein sequence ID" value="ATY85386.1"/>
    <property type="molecule type" value="Genomic_DNA"/>
</dbReference>
<comment type="similarity">
    <text evidence="1">Belongs to the uracil-DNA glycosylase (UDG) superfamily. Type 4 (UDGa) family.</text>
</comment>
<gene>
    <name evidence="11" type="ORF">CVV65_11000</name>
</gene>
<accession>A0A2K8N7R3</accession>
<dbReference type="InterPro" id="IPR005122">
    <property type="entry name" value="Uracil-DNA_glycosylase-like"/>
</dbReference>
<dbReference type="NCBIfam" id="TIGR00758">
    <property type="entry name" value="UDG_fam4"/>
    <property type="match status" value="1"/>
</dbReference>
<evidence type="ECO:0000256" key="7">
    <source>
        <dbReference type="ARBA" id="ARBA00023004"/>
    </source>
</evidence>
<evidence type="ECO:0000313" key="11">
    <source>
        <dbReference type="EMBL" id="ATY85386.1"/>
    </source>
</evidence>
<dbReference type="GO" id="GO:0006281">
    <property type="term" value="P:DNA repair"/>
    <property type="evidence" value="ECO:0007669"/>
    <property type="project" value="UniProtKB-KW"/>
</dbReference>
<dbReference type="InterPro" id="IPR051536">
    <property type="entry name" value="UDG_Type-4/5"/>
</dbReference>
<evidence type="ECO:0000256" key="1">
    <source>
        <dbReference type="ARBA" id="ARBA00006521"/>
    </source>
</evidence>
<dbReference type="SUPFAM" id="SSF52141">
    <property type="entry name" value="Uracil-DNA glycosylase-like"/>
    <property type="match status" value="1"/>
</dbReference>
<name>A0A2K8N7R3_9BACL</name>
<keyword evidence="6" id="KW-0378">Hydrolase</keyword>